<evidence type="ECO:0000313" key="2">
    <source>
        <dbReference type="EMBL" id="KAK2094640.1"/>
    </source>
</evidence>
<keyword evidence="3" id="KW-1185">Reference proteome</keyword>
<dbReference type="Proteomes" id="UP001266305">
    <property type="component" value="Unassembled WGS sequence"/>
</dbReference>
<proteinExistence type="predicted"/>
<gene>
    <name evidence="2" type="ORF">P7K49_028378</name>
</gene>
<evidence type="ECO:0000313" key="3">
    <source>
        <dbReference type="Proteomes" id="UP001266305"/>
    </source>
</evidence>
<accession>A0ABQ9UC88</accession>
<feature type="domain" description="RHG40/28/18 C-terminal ubiquitin-like" evidence="1">
    <location>
        <begin position="25"/>
        <end position="51"/>
    </location>
</feature>
<comment type="caution">
    <text evidence="2">The sequence shown here is derived from an EMBL/GenBank/DDBJ whole genome shotgun (WGS) entry which is preliminary data.</text>
</comment>
<reference evidence="2 3" key="1">
    <citation type="submission" date="2023-05" db="EMBL/GenBank/DDBJ databases">
        <title>B98-5 Cell Line De Novo Hybrid Assembly: An Optical Mapping Approach.</title>
        <authorList>
            <person name="Kananen K."/>
            <person name="Auerbach J.A."/>
            <person name="Kautto E."/>
            <person name="Blachly J.S."/>
        </authorList>
    </citation>
    <scope>NUCLEOTIDE SEQUENCE [LARGE SCALE GENOMIC DNA]</scope>
    <source>
        <strain evidence="2">B95-8</strain>
        <tissue evidence="2">Cell line</tissue>
    </source>
</reference>
<organism evidence="2 3">
    <name type="scientific">Saguinus oedipus</name>
    <name type="common">Cotton-top tamarin</name>
    <name type="synonym">Oedipomidas oedipus</name>
    <dbReference type="NCBI Taxonomy" id="9490"/>
    <lineage>
        <taxon>Eukaryota</taxon>
        <taxon>Metazoa</taxon>
        <taxon>Chordata</taxon>
        <taxon>Craniata</taxon>
        <taxon>Vertebrata</taxon>
        <taxon>Euteleostomi</taxon>
        <taxon>Mammalia</taxon>
        <taxon>Eutheria</taxon>
        <taxon>Euarchontoglires</taxon>
        <taxon>Primates</taxon>
        <taxon>Haplorrhini</taxon>
        <taxon>Platyrrhini</taxon>
        <taxon>Cebidae</taxon>
        <taxon>Callitrichinae</taxon>
        <taxon>Saguinus</taxon>
    </lineage>
</organism>
<protein>
    <recommendedName>
        <fullName evidence="1">RHG40/28/18 C-terminal ubiquitin-like domain-containing protein</fullName>
    </recommendedName>
</protein>
<sequence>MKPDFFWIESNVANDKAVLNIQLLREHCLDPDAYILDVYRINPQAEWVIKPQESS</sequence>
<dbReference type="InterPro" id="IPR057323">
    <property type="entry name" value="RHG40/28/18_ubiquitin"/>
</dbReference>
<name>A0ABQ9UC88_SAGOE</name>
<evidence type="ECO:0000259" key="1">
    <source>
        <dbReference type="Pfam" id="PF25442"/>
    </source>
</evidence>
<dbReference type="Pfam" id="PF25442">
    <property type="entry name" value="Ubiquitin_RHG40_C"/>
    <property type="match status" value="1"/>
</dbReference>
<dbReference type="EMBL" id="JASSZA010000014">
    <property type="protein sequence ID" value="KAK2094640.1"/>
    <property type="molecule type" value="Genomic_DNA"/>
</dbReference>